<keyword evidence="3" id="KW-1185">Reference proteome</keyword>
<dbReference type="EMBL" id="JAVDVY010000001">
    <property type="protein sequence ID" value="MDR7133318.1"/>
    <property type="molecule type" value="Genomic_DNA"/>
</dbReference>
<name>A0ABU1W6V3_9GAMM</name>
<dbReference type="SUPFAM" id="SSF56281">
    <property type="entry name" value="Metallo-hydrolase/oxidoreductase"/>
    <property type="match status" value="1"/>
</dbReference>
<gene>
    <name evidence="2" type="ORF">J2X06_000502</name>
</gene>
<protein>
    <submittedName>
        <fullName evidence="2">Flavorubredoxin</fullName>
    </submittedName>
</protein>
<evidence type="ECO:0000313" key="2">
    <source>
        <dbReference type="EMBL" id="MDR7133318.1"/>
    </source>
</evidence>
<sequence>MTTTNTQSGTNVHEIADGIFRINTPVMLPGDAGAFSFNQYLILDDESLLFHTGLRQLFPLVQEAVAHVMPVARLRHVAFSHVEADECGSLNQWLAAAPQAAPLCSAIAAMVSIGDLADRPPRGLADGEVVPLGRHSVRWLDAPHLPHAWECGYLIETSTATLMCGDLLTQPGDGSVALTEGDVLGPSETFRRAMDYFSHTRDADALIEKLAMTQPTTLACMHGSAWRGDGAAMLRALAAELAR</sequence>
<dbReference type="InterPro" id="IPR045761">
    <property type="entry name" value="ODP_dom"/>
</dbReference>
<dbReference type="Gene3D" id="3.60.15.10">
    <property type="entry name" value="Ribonuclease Z/Hydroxyacylglutathione hydrolase-like"/>
    <property type="match status" value="1"/>
</dbReference>
<accession>A0ABU1W6V3</accession>
<dbReference type="Proteomes" id="UP001251524">
    <property type="component" value="Unassembled WGS sequence"/>
</dbReference>
<dbReference type="Pfam" id="PF19583">
    <property type="entry name" value="ODP"/>
    <property type="match status" value="1"/>
</dbReference>
<evidence type="ECO:0000259" key="1">
    <source>
        <dbReference type="Pfam" id="PF19583"/>
    </source>
</evidence>
<dbReference type="InterPro" id="IPR036866">
    <property type="entry name" value="RibonucZ/Hydroxyglut_hydro"/>
</dbReference>
<feature type="domain" description="ODP" evidence="1">
    <location>
        <begin position="36"/>
        <end position="223"/>
    </location>
</feature>
<comment type="caution">
    <text evidence="2">The sequence shown here is derived from an EMBL/GenBank/DDBJ whole genome shotgun (WGS) entry which is preliminary data.</text>
</comment>
<dbReference type="RefSeq" id="WP_310057841.1">
    <property type="nucleotide sequence ID" value="NZ_JAVDVY010000001.1"/>
</dbReference>
<proteinExistence type="predicted"/>
<evidence type="ECO:0000313" key="3">
    <source>
        <dbReference type="Proteomes" id="UP001251524"/>
    </source>
</evidence>
<organism evidence="2 3">
    <name type="scientific">Lysobacter niastensis</name>
    <dbReference type="NCBI Taxonomy" id="380629"/>
    <lineage>
        <taxon>Bacteria</taxon>
        <taxon>Pseudomonadati</taxon>
        <taxon>Pseudomonadota</taxon>
        <taxon>Gammaproteobacteria</taxon>
        <taxon>Lysobacterales</taxon>
        <taxon>Lysobacteraceae</taxon>
        <taxon>Lysobacter</taxon>
    </lineage>
</organism>
<reference evidence="2 3" key="1">
    <citation type="submission" date="2023-07" db="EMBL/GenBank/DDBJ databases">
        <title>Sorghum-associated microbial communities from plants grown in Nebraska, USA.</title>
        <authorList>
            <person name="Schachtman D."/>
        </authorList>
    </citation>
    <scope>NUCLEOTIDE SEQUENCE [LARGE SCALE GENOMIC DNA]</scope>
    <source>
        <strain evidence="2 3">BE198</strain>
    </source>
</reference>